<feature type="DNA-binding region" description="OmpR/PhoB-type" evidence="4">
    <location>
        <begin position="1"/>
        <end position="75"/>
    </location>
</feature>
<evidence type="ECO:0000259" key="5">
    <source>
        <dbReference type="PROSITE" id="PS51755"/>
    </source>
</evidence>
<name>A0AAX3WVG3_9BACI</name>
<organism evidence="6 7">
    <name type="scientific">Lysinibacillus pakistanensis</name>
    <dbReference type="NCBI Taxonomy" id="759811"/>
    <lineage>
        <taxon>Bacteria</taxon>
        <taxon>Bacillati</taxon>
        <taxon>Bacillota</taxon>
        <taxon>Bacilli</taxon>
        <taxon>Bacillales</taxon>
        <taxon>Bacillaceae</taxon>
        <taxon>Lysinibacillus</taxon>
    </lineage>
</organism>
<dbReference type="Proteomes" id="UP001178322">
    <property type="component" value="Chromosome"/>
</dbReference>
<keyword evidence="1" id="KW-0805">Transcription regulation</keyword>
<dbReference type="EMBL" id="CP126101">
    <property type="protein sequence ID" value="WHY51826.1"/>
    <property type="molecule type" value="Genomic_DNA"/>
</dbReference>
<dbReference type="Gene3D" id="1.10.10.10">
    <property type="entry name" value="Winged helix-like DNA-binding domain superfamily/Winged helix DNA-binding domain"/>
    <property type="match status" value="1"/>
</dbReference>
<reference evidence="6" key="1">
    <citation type="submission" date="2023-05" db="EMBL/GenBank/DDBJ databases">
        <title>Comparative genomics of Bacillaceae isolates and their secondary metabolite potential.</title>
        <authorList>
            <person name="Song L."/>
            <person name="Nielsen L.J."/>
            <person name="Mohite O."/>
            <person name="Xu X."/>
            <person name="Weber T."/>
            <person name="Kovacs A.T."/>
        </authorList>
    </citation>
    <scope>NUCLEOTIDE SEQUENCE</scope>
    <source>
        <strain evidence="6">LY1</strain>
    </source>
</reference>
<evidence type="ECO:0000256" key="2">
    <source>
        <dbReference type="ARBA" id="ARBA00023125"/>
    </source>
</evidence>
<dbReference type="GO" id="GO:0000160">
    <property type="term" value="P:phosphorelay signal transduction system"/>
    <property type="evidence" value="ECO:0007669"/>
    <property type="project" value="InterPro"/>
</dbReference>
<protein>
    <submittedName>
        <fullName evidence="6">Winged helix-turn-helix domain-containing protein</fullName>
    </submittedName>
</protein>
<evidence type="ECO:0000313" key="6">
    <source>
        <dbReference type="EMBL" id="WHY51826.1"/>
    </source>
</evidence>
<keyword evidence="2 4" id="KW-0238">DNA-binding</keyword>
<proteinExistence type="predicted"/>
<sequence length="95" mass="11451">MLSHYFYQFDITLLSHPGQIFHPSELYRLIWGEDSIGQTQATKVHISNLRKKLESIFENHAKILNVLGFGYELLFHQKDRLSMIRICYYFSRFFY</sequence>
<keyword evidence="3" id="KW-0804">Transcription</keyword>
<accession>A0AAX3WVG3</accession>
<evidence type="ECO:0000313" key="7">
    <source>
        <dbReference type="Proteomes" id="UP001178322"/>
    </source>
</evidence>
<evidence type="ECO:0000256" key="4">
    <source>
        <dbReference type="PROSITE-ProRule" id="PRU01091"/>
    </source>
</evidence>
<dbReference type="GO" id="GO:0006355">
    <property type="term" value="P:regulation of DNA-templated transcription"/>
    <property type="evidence" value="ECO:0007669"/>
    <property type="project" value="InterPro"/>
</dbReference>
<dbReference type="CDD" id="cd00383">
    <property type="entry name" value="trans_reg_C"/>
    <property type="match status" value="1"/>
</dbReference>
<dbReference type="SUPFAM" id="SSF46894">
    <property type="entry name" value="C-terminal effector domain of the bipartite response regulators"/>
    <property type="match status" value="1"/>
</dbReference>
<gene>
    <name evidence="6" type="ORF">QNH24_00880</name>
</gene>
<feature type="domain" description="OmpR/PhoB-type" evidence="5">
    <location>
        <begin position="1"/>
        <end position="75"/>
    </location>
</feature>
<dbReference type="PROSITE" id="PS51755">
    <property type="entry name" value="OMPR_PHOB"/>
    <property type="match status" value="1"/>
</dbReference>
<dbReference type="GO" id="GO:0003677">
    <property type="term" value="F:DNA binding"/>
    <property type="evidence" value="ECO:0007669"/>
    <property type="project" value="UniProtKB-UniRule"/>
</dbReference>
<dbReference type="InterPro" id="IPR016032">
    <property type="entry name" value="Sig_transdc_resp-reg_C-effctor"/>
</dbReference>
<dbReference type="SMART" id="SM00862">
    <property type="entry name" value="Trans_reg_C"/>
    <property type="match status" value="1"/>
</dbReference>
<dbReference type="Pfam" id="PF00486">
    <property type="entry name" value="Trans_reg_C"/>
    <property type="match status" value="1"/>
</dbReference>
<dbReference type="InterPro" id="IPR036388">
    <property type="entry name" value="WH-like_DNA-bd_sf"/>
</dbReference>
<evidence type="ECO:0000256" key="3">
    <source>
        <dbReference type="ARBA" id="ARBA00023163"/>
    </source>
</evidence>
<evidence type="ECO:0000256" key="1">
    <source>
        <dbReference type="ARBA" id="ARBA00023015"/>
    </source>
</evidence>
<dbReference type="AlphaFoldDB" id="A0AAX3WVG3"/>
<dbReference type="InterPro" id="IPR001867">
    <property type="entry name" value="OmpR/PhoB-type_DNA-bd"/>
</dbReference>